<dbReference type="GO" id="GO:0004190">
    <property type="term" value="F:aspartic-type endopeptidase activity"/>
    <property type="evidence" value="ECO:0007669"/>
    <property type="project" value="UniProtKB-EC"/>
</dbReference>
<dbReference type="PANTHER" id="PTHR30487">
    <property type="entry name" value="TYPE 4 PREPILIN-LIKE PROTEINS LEADER PEPTIDE-PROCESSING ENZYME"/>
    <property type="match status" value="1"/>
</dbReference>
<dbReference type="Pfam" id="PF01478">
    <property type="entry name" value="Peptidase_A24"/>
    <property type="match status" value="1"/>
</dbReference>
<accession>A0A6C2UQ48</accession>
<keyword evidence="14" id="KW-1185">Reference proteome</keyword>
<feature type="transmembrane region" description="Helical" evidence="10">
    <location>
        <begin position="161"/>
        <end position="183"/>
    </location>
</feature>
<feature type="domain" description="Prepilin peptidase A24 N-terminal" evidence="12">
    <location>
        <begin position="14"/>
        <end position="97"/>
    </location>
</feature>
<evidence type="ECO:0000313" key="13">
    <source>
        <dbReference type="EMBL" id="VGO21434.1"/>
    </source>
</evidence>
<feature type="transmembrane region" description="Helical" evidence="10">
    <location>
        <begin position="79"/>
        <end position="97"/>
    </location>
</feature>
<keyword evidence="9" id="KW-0808">Transferase</keyword>
<dbReference type="Proteomes" id="UP000346198">
    <property type="component" value="Unassembled WGS sequence"/>
</dbReference>
<keyword evidence="9" id="KW-0645">Protease</keyword>
<keyword evidence="4" id="KW-0997">Cell inner membrane</keyword>
<sequence>MTFIDWYFTFVVFLFGACWGSFLNVCIYRIPAELSVVKPRSRCPKCMTNLAWKDNIPIFGWIFLGGKCRYCKAPISARYPSIELLTAILFALIWLRFPYDLVLVPYLLLTFGLILGSMVDVDEMWLPDRVTIGGMIVGPIFSFLLPAMHGVEGHVAGLVESLIGLAVGFGSLWSVALIGRLVLKKDAMGFGDVKLMGALGAFLGWESIIFIVFVSSLVGAIVGVSFIAFGKKEWQSKIPFGPYIALAAIFWMLGGSSLWEAYAAWASGGAY</sequence>
<dbReference type="GO" id="GO:0032259">
    <property type="term" value="P:methylation"/>
    <property type="evidence" value="ECO:0007669"/>
    <property type="project" value="UniProtKB-KW"/>
</dbReference>
<keyword evidence="9" id="KW-0378">Hydrolase</keyword>
<dbReference type="EC" id="2.1.1.-" evidence="9"/>
<dbReference type="AlphaFoldDB" id="A0A6C2UQ48"/>
<dbReference type="GO" id="GO:0006465">
    <property type="term" value="P:signal peptide processing"/>
    <property type="evidence" value="ECO:0007669"/>
    <property type="project" value="TreeGrafter"/>
</dbReference>
<evidence type="ECO:0000256" key="4">
    <source>
        <dbReference type="ARBA" id="ARBA00022519"/>
    </source>
</evidence>
<dbReference type="EMBL" id="CAAHFH010000002">
    <property type="protein sequence ID" value="VGO21434.1"/>
    <property type="molecule type" value="Genomic_DNA"/>
</dbReference>
<evidence type="ECO:0000256" key="9">
    <source>
        <dbReference type="RuleBase" id="RU003794"/>
    </source>
</evidence>
<dbReference type="InterPro" id="IPR010627">
    <property type="entry name" value="Prepilin_pept_A24_N"/>
</dbReference>
<keyword evidence="6 10" id="KW-1133">Transmembrane helix</keyword>
<feature type="transmembrane region" description="Helical" evidence="10">
    <location>
        <begin position="6"/>
        <end position="30"/>
    </location>
</feature>
<gene>
    <name evidence="13" type="primary">pppA</name>
    <name evidence="13" type="ORF">SCARR_03507</name>
</gene>
<dbReference type="RefSeq" id="WP_136062900.1">
    <property type="nucleotide sequence ID" value="NZ_CAAHFH010000002.1"/>
</dbReference>
<dbReference type="PANTHER" id="PTHR30487:SF0">
    <property type="entry name" value="PREPILIN LEADER PEPTIDASE_N-METHYLTRANSFERASE-RELATED"/>
    <property type="match status" value="1"/>
</dbReference>
<dbReference type="InterPro" id="IPR050882">
    <property type="entry name" value="Prepilin_peptidase/N-MTase"/>
</dbReference>
<name>A0A6C2UQ48_9BACT</name>
<keyword evidence="3" id="KW-1003">Cell membrane</keyword>
<dbReference type="Pfam" id="PF06750">
    <property type="entry name" value="A24_N_bact"/>
    <property type="match status" value="1"/>
</dbReference>
<dbReference type="GO" id="GO:0005886">
    <property type="term" value="C:plasma membrane"/>
    <property type="evidence" value="ECO:0007669"/>
    <property type="project" value="UniProtKB-SubCell"/>
</dbReference>
<comment type="similarity">
    <text evidence="2 8">Belongs to the peptidase A24 family.</text>
</comment>
<evidence type="ECO:0000256" key="3">
    <source>
        <dbReference type="ARBA" id="ARBA00022475"/>
    </source>
</evidence>
<comment type="function">
    <text evidence="9">Plays an essential role in type IV pili and type II pseudopili formation by proteolytically removing the leader sequence from substrate proteins and subsequently monomethylating the alpha-amino group of the newly exposed N-terminal phenylalanine.</text>
</comment>
<feature type="transmembrane region" description="Helical" evidence="10">
    <location>
        <begin position="130"/>
        <end position="149"/>
    </location>
</feature>
<protein>
    <recommendedName>
        <fullName evidence="9">Prepilin leader peptidase/N-methyltransferase</fullName>
        <ecNumber evidence="9">2.1.1.-</ecNumber>
        <ecNumber evidence="9">3.4.23.43</ecNumber>
    </recommendedName>
</protein>
<feature type="transmembrane region" description="Helical" evidence="10">
    <location>
        <begin position="103"/>
        <end position="121"/>
    </location>
</feature>
<reference evidence="13 14" key="1">
    <citation type="submission" date="2019-04" db="EMBL/GenBank/DDBJ databases">
        <authorList>
            <person name="Van Vliet M D."/>
        </authorList>
    </citation>
    <scope>NUCLEOTIDE SEQUENCE [LARGE SCALE GENOMIC DNA]</scope>
    <source>
        <strain evidence="13 14">F21</strain>
    </source>
</reference>
<keyword evidence="5 9" id="KW-0812">Transmembrane</keyword>
<evidence type="ECO:0000259" key="12">
    <source>
        <dbReference type="Pfam" id="PF06750"/>
    </source>
</evidence>
<keyword evidence="9" id="KW-0511">Multifunctional enzyme</keyword>
<comment type="catalytic activity">
    <reaction evidence="9">
        <text>Typically cleaves a -Gly-|-Phe- bond to release an N-terminal, basic peptide of 5-8 residues from type IV prepilin, and then N-methylates the new N-terminal amino group, the methyl donor being S-adenosyl-L-methionine.</text>
        <dbReference type="EC" id="3.4.23.43"/>
    </reaction>
</comment>
<dbReference type="InterPro" id="IPR014032">
    <property type="entry name" value="Peptidase_A24A_bac"/>
</dbReference>
<evidence type="ECO:0000256" key="10">
    <source>
        <dbReference type="SAM" id="Phobius"/>
    </source>
</evidence>
<evidence type="ECO:0000256" key="7">
    <source>
        <dbReference type="ARBA" id="ARBA00023136"/>
    </source>
</evidence>
<evidence type="ECO:0000256" key="1">
    <source>
        <dbReference type="ARBA" id="ARBA00004429"/>
    </source>
</evidence>
<dbReference type="PRINTS" id="PR00864">
    <property type="entry name" value="PREPILNPTASE"/>
</dbReference>
<dbReference type="GO" id="GO:0008168">
    <property type="term" value="F:methyltransferase activity"/>
    <property type="evidence" value="ECO:0007669"/>
    <property type="project" value="UniProtKB-KW"/>
</dbReference>
<feature type="transmembrane region" description="Helical" evidence="10">
    <location>
        <begin position="195"/>
        <end position="228"/>
    </location>
</feature>
<evidence type="ECO:0000256" key="8">
    <source>
        <dbReference type="RuleBase" id="RU003793"/>
    </source>
</evidence>
<dbReference type="InterPro" id="IPR000045">
    <property type="entry name" value="Prepilin_IV_endopep_pep"/>
</dbReference>
<comment type="subcellular location">
    <subcellularLocation>
        <location evidence="1">Cell inner membrane</location>
        <topology evidence="1">Multi-pass membrane protein</topology>
    </subcellularLocation>
    <subcellularLocation>
        <location evidence="9">Cell membrane</location>
        <topology evidence="9">Multi-pass membrane protein</topology>
    </subcellularLocation>
</comment>
<keyword evidence="7 10" id="KW-0472">Membrane</keyword>
<dbReference type="Gene3D" id="1.20.120.1220">
    <property type="match status" value="1"/>
</dbReference>
<evidence type="ECO:0000313" key="14">
    <source>
        <dbReference type="Proteomes" id="UP000346198"/>
    </source>
</evidence>
<keyword evidence="9" id="KW-0489">Methyltransferase</keyword>
<evidence type="ECO:0000256" key="2">
    <source>
        <dbReference type="ARBA" id="ARBA00005801"/>
    </source>
</evidence>
<organism evidence="13 14">
    <name type="scientific">Pontiella sulfatireligans</name>
    <dbReference type="NCBI Taxonomy" id="2750658"/>
    <lineage>
        <taxon>Bacteria</taxon>
        <taxon>Pseudomonadati</taxon>
        <taxon>Kiritimatiellota</taxon>
        <taxon>Kiritimatiellia</taxon>
        <taxon>Kiritimatiellales</taxon>
        <taxon>Pontiellaceae</taxon>
        <taxon>Pontiella</taxon>
    </lineage>
</organism>
<evidence type="ECO:0000256" key="6">
    <source>
        <dbReference type="ARBA" id="ARBA00022989"/>
    </source>
</evidence>
<evidence type="ECO:0000256" key="5">
    <source>
        <dbReference type="ARBA" id="ARBA00022692"/>
    </source>
</evidence>
<proteinExistence type="inferred from homology"/>
<feature type="domain" description="Prepilin type IV endopeptidase peptidase" evidence="11">
    <location>
        <begin position="107"/>
        <end position="224"/>
    </location>
</feature>
<evidence type="ECO:0000259" key="11">
    <source>
        <dbReference type="Pfam" id="PF01478"/>
    </source>
</evidence>
<dbReference type="EC" id="3.4.23.43" evidence="9"/>
<feature type="transmembrane region" description="Helical" evidence="10">
    <location>
        <begin position="240"/>
        <end position="265"/>
    </location>
</feature>